<dbReference type="AlphaFoldDB" id="A0A0K8QPX4"/>
<evidence type="ECO:0000313" key="4">
    <source>
        <dbReference type="Proteomes" id="UP000253740"/>
    </source>
</evidence>
<dbReference type="Proteomes" id="UP000253740">
    <property type="component" value="Unassembled WGS sequence"/>
</dbReference>
<dbReference type="HOGENOM" id="CLU_116614_0_0_6"/>
<gene>
    <name evidence="2" type="ORF">MBSD_1132</name>
    <name evidence="3" type="ORF">MBSD_n1755</name>
</gene>
<dbReference type="EMBL" id="DF970207">
    <property type="protein sequence ID" value="GAP66447.1"/>
    <property type="molecule type" value="Genomic_DNA"/>
</dbReference>
<organism evidence="3">
    <name type="scientific">Mizugakiibacter sediminis</name>
    <dbReference type="NCBI Taxonomy" id="1475481"/>
    <lineage>
        <taxon>Bacteria</taxon>
        <taxon>Pseudomonadati</taxon>
        <taxon>Pseudomonadota</taxon>
        <taxon>Gammaproteobacteria</taxon>
        <taxon>Lysobacterales</taxon>
        <taxon>Rhodanobacteraceae</taxon>
        <taxon>Mizugakiibacter</taxon>
    </lineage>
</organism>
<dbReference type="OrthoDB" id="9812539at2"/>
<accession>A0A0K8QPX4</accession>
<dbReference type="EMBL" id="DF952378">
    <property type="protein sequence ID" value="GAN44597.1"/>
    <property type="molecule type" value="Genomic_DNA"/>
</dbReference>
<dbReference type="RefSeq" id="WP_062537043.1">
    <property type="nucleotide sequence ID" value="NZ_DF970207.1"/>
</dbReference>
<keyword evidence="1" id="KW-0812">Transmembrane</keyword>
<evidence type="ECO:0000313" key="3">
    <source>
        <dbReference type="EMBL" id="GAP66447.1"/>
    </source>
</evidence>
<protein>
    <submittedName>
        <fullName evidence="3">Major facilitator superfamily permease</fullName>
    </submittedName>
    <submittedName>
        <fullName evidence="2">Membrane protein</fullName>
    </submittedName>
</protein>
<reference evidence="2" key="1">
    <citation type="submission" date="2015-03" db="EMBL/GenBank/DDBJ databases">
        <title>Draft genome sequence of Mizugakiibacter sediminis skMP5.</title>
        <authorList>
            <person name="Watanabe T."/>
            <person name="Kojima H."/>
            <person name="Fukui M."/>
        </authorList>
    </citation>
    <scope>NUCLEOTIDE SEQUENCE</scope>
    <source>
        <strain evidence="2">SkMP5</strain>
    </source>
</reference>
<name>A0A0K8QPX4_9GAMM</name>
<proteinExistence type="predicted"/>
<dbReference type="STRING" id="1475481.GCA_000953855_01788"/>
<feature type="transmembrane region" description="Helical" evidence="1">
    <location>
        <begin position="105"/>
        <end position="124"/>
    </location>
</feature>
<dbReference type="Pfam" id="PF11158">
    <property type="entry name" value="DUF2938"/>
    <property type="match status" value="1"/>
</dbReference>
<keyword evidence="1" id="KW-1133">Transmembrane helix</keyword>
<keyword evidence="4" id="KW-1185">Reference proteome</keyword>
<feature type="transmembrane region" description="Helical" evidence="1">
    <location>
        <begin position="75"/>
        <end position="93"/>
    </location>
</feature>
<dbReference type="InterPro" id="IPR021329">
    <property type="entry name" value="DUF2938"/>
</dbReference>
<evidence type="ECO:0000256" key="1">
    <source>
        <dbReference type="SAM" id="Phobius"/>
    </source>
</evidence>
<reference evidence="3" key="2">
    <citation type="submission" date="2015-08" db="EMBL/GenBank/DDBJ databases">
        <title>Complete DNA Sequence of Pseudomonas syringae pv. actinidiae, the Causal Agent of Kiwifruit Canker Disease.</title>
        <authorList>
            <person name="Rikkerink E.H.A."/>
            <person name="Fineran P.C."/>
        </authorList>
    </citation>
    <scope>NUCLEOTIDE SEQUENCE</scope>
    <source>
        <strain evidence="3">SkMP5</strain>
    </source>
</reference>
<evidence type="ECO:0000313" key="2">
    <source>
        <dbReference type="EMBL" id="GAN44597.1"/>
    </source>
</evidence>
<keyword evidence="1" id="KW-0472">Membrane</keyword>
<sequence length="166" mass="17534">MREFLAFLLDATVIGAGATAVTDLWALLRQRVSGAPSFDYAMLGRWLGHMPRGRFRHDAIAAAAPVRGERPLGWAVHYAIGVLYAAALLGLCGRGWAHDPTLAPALAFGLVTVAAPFFVMQPALGAGIAASRTPQPNAARLRSVATHLVFGLGLYLAAAAWRHVAP</sequence>
<feature type="transmembrane region" description="Helical" evidence="1">
    <location>
        <begin position="144"/>
        <end position="161"/>
    </location>
</feature>